<organism evidence="10">
    <name type="scientific">Arcella intermedia</name>
    <dbReference type="NCBI Taxonomy" id="1963864"/>
    <lineage>
        <taxon>Eukaryota</taxon>
        <taxon>Amoebozoa</taxon>
        <taxon>Tubulinea</taxon>
        <taxon>Elardia</taxon>
        <taxon>Arcellinida</taxon>
        <taxon>Sphaerothecina</taxon>
        <taxon>Arcellidae</taxon>
        <taxon>Arcella</taxon>
    </lineage>
</organism>
<feature type="domain" description="Protein kinase" evidence="9">
    <location>
        <begin position="1"/>
        <end position="157"/>
    </location>
</feature>
<dbReference type="Gene3D" id="1.10.510.10">
    <property type="entry name" value="Transferase(Phosphotransferase) domain 1"/>
    <property type="match status" value="1"/>
</dbReference>
<dbReference type="GO" id="GO:0005524">
    <property type="term" value="F:ATP binding"/>
    <property type="evidence" value="ECO:0007669"/>
    <property type="project" value="UniProtKB-KW"/>
</dbReference>
<evidence type="ECO:0000313" key="10">
    <source>
        <dbReference type="EMBL" id="NDV34807.1"/>
    </source>
</evidence>
<proteinExistence type="predicted"/>
<dbReference type="PROSITE" id="PS00108">
    <property type="entry name" value="PROTEIN_KINASE_ST"/>
    <property type="match status" value="1"/>
</dbReference>
<dbReference type="GO" id="GO:0004674">
    <property type="term" value="F:protein serine/threonine kinase activity"/>
    <property type="evidence" value="ECO:0007669"/>
    <property type="project" value="UniProtKB-KW"/>
</dbReference>
<protein>
    <recommendedName>
        <fullName evidence="9">Protein kinase domain-containing protein</fullName>
    </recommendedName>
</protein>
<accession>A0A6B2LD91</accession>
<evidence type="ECO:0000256" key="8">
    <source>
        <dbReference type="PIRSR" id="PIRSR630616-3"/>
    </source>
</evidence>
<dbReference type="InterPro" id="IPR011009">
    <property type="entry name" value="Kinase-like_dom_sf"/>
</dbReference>
<keyword evidence="3 7" id="KW-0547">Nucleotide-binding</keyword>
<dbReference type="SMART" id="SM00220">
    <property type="entry name" value="S_TKc"/>
    <property type="match status" value="1"/>
</dbReference>
<name>A0A6B2LD91_9EUKA</name>
<evidence type="ECO:0000256" key="2">
    <source>
        <dbReference type="ARBA" id="ARBA00022679"/>
    </source>
</evidence>
<feature type="cross-link" description="Glycyl lysine isopeptide (Lys-Gly) (interchain with G-Cter in SUMO2)" evidence="8">
    <location>
        <position position="23"/>
    </location>
</feature>
<dbReference type="InterPro" id="IPR000719">
    <property type="entry name" value="Prot_kinase_dom"/>
</dbReference>
<dbReference type="EMBL" id="GIBP01005838">
    <property type="protein sequence ID" value="NDV34807.1"/>
    <property type="molecule type" value="Transcribed_RNA"/>
</dbReference>
<keyword evidence="2" id="KW-0808">Transferase</keyword>
<sequence>MMRDLVSILSHIHQQHIIHRDIKPENILLLSGDNDKKKVKLADFGSSCVLQGEDEKVSRMIGTLEYFAPEMLAEEPYGKAVDMWALGVTCFAMLTARCVFYDEDEEEKWNQVMRGDLRKVDELVGFSEESKDFMRRLLTVDPDQRMTALAAKDHPWLNSSLLPVKSKAAIPSPFIQRTNEVSNKSYISPFKANRMLSPINGNSAKPKPEVDKLNHVPKDMSAVKKDLNFLLEPLF</sequence>
<dbReference type="InterPro" id="IPR030616">
    <property type="entry name" value="Aur-like"/>
</dbReference>
<feature type="active site" description="Proton acceptor" evidence="6">
    <location>
        <position position="21"/>
    </location>
</feature>
<evidence type="ECO:0000256" key="3">
    <source>
        <dbReference type="ARBA" id="ARBA00022741"/>
    </source>
</evidence>
<feature type="binding site" evidence="7">
    <location>
        <begin position="25"/>
        <end position="26"/>
    </location>
    <ligand>
        <name>ATP</name>
        <dbReference type="ChEBI" id="CHEBI:30616"/>
    </ligand>
</feature>
<dbReference type="InterPro" id="IPR008271">
    <property type="entry name" value="Ser/Thr_kinase_AS"/>
</dbReference>
<dbReference type="PANTHER" id="PTHR24350">
    <property type="entry name" value="SERINE/THREONINE-PROTEIN KINASE IAL-RELATED"/>
    <property type="match status" value="1"/>
</dbReference>
<evidence type="ECO:0000256" key="4">
    <source>
        <dbReference type="ARBA" id="ARBA00022777"/>
    </source>
</evidence>
<evidence type="ECO:0000256" key="5">
    <source>
        <dbReference type="ARBA" id="ARBA00022840"/>
    </source>
</evidence>
<evidence type="ECO:0000256" key="7">
    <source>
        <dbReference type="PIRSR" id="PIRSR630616-2"/>
    </source>
</evidence>
<dbReference type="PROSITE" id="PS50011">
    <property type="entry name" value="PROTEIN_KINASE_DOM"/>
    <property type="match status" value="1"/>
</dbReference>
<dbReference type="AlphaFoldDB" id="A0A6B2LD91"/>
<feature type="binding site" evidence="7">
    <location>
        <position position="43"/>
    </location>
    <ligand>
        <name>ATP</name>
        <dbReference type="ChEBI" id="CHEBI:30616"/>
    </ligand>
</feature>
<dbReference type="Pfam" id="PF00069">
    <property type="entry name" value="Pkinase"/>
    <property type="match status" value="1"/>
</dbReference>
<evidence type="ECO:0000256" key="1">
    <source>
        <dbReference type="ARBA" id="ARBA00022527"/>
    </source>
</evidence>
<keyword evidence="5 7" id="KW-0067">ATP-binding</keyword>
<reference evidence="10" key="1">
    <citation type="journal article" date="2020" name="J. Eukaryot. Microbiol.">
        <title>De novo Sequencing, Assembly and Annotation of the Transcriptome for the Free-Living Testate Amoeba Arcella intermedia.</title>
        <authorList>
            <person name="Ribeiro G.M."/>
            <person name="Porfirio-Sousa A.L."/>
            <person name="Maurer-Alcala X.X."/>
            <person name="Katz L.A."/>
            <person name="Lahr D.J.G."/>
        </authorList>
    </citation>
    <scope>NUCLEOTIDE SEQUENCE</scope>
</reference>
<dbReference type="SUPFAM" id="SSF56112">
    <property type="entry name" value="Protein kinase-like (PK-like)"/>
    <property type="match status" value="1"/>
</dbReference>
<evidence type="ECO:0000259" key="9">
    <source>
        <dbReference type="PROSITE" id="PS50011"/>
    </source>
</evidence>
<evidence type="ECO:0000256" key="6">
    <source>
        <dbReference type="PIRSR" id="PIRSR630616-1"/>
    </source>
</evidence>
<keyword evidence="4" id="KW-0418">Kinase</keyword>
<keyword evidence="1" id="KW-0723">Serine/threonine-protein kinase</keyword>